<dbReference type="InterPro" id="IPR001680">
    <property type="entry name" value="WD40_rpt"/>
</dbReference>
<dbReference type="SUPFAM" id="SSF82171">
    <property type="entry name" value="DPP6 N-terminal domain-like"/>
    <property type="match status" value="1"/>
</dbReference>
<evidence type="ECO:0000259" key="4">
    <source>
        <dbReference type="PROSITE" id="PS50837"/>
    </source>
</evidence>
<keyword evidence="6" id="KW-1185">Reference proteome</keyword>
<evidence type="ECO:0000256" key="2">
    <source>
        <dbReference type="PROSITE-ProRule" id="PRU00221"/>
    </source>
</evidence>
<dbReference type="InterPro" id="IPR059179">
    <property type="entry name" value="MLKL-like_MCAfunc"/>
</dbReference>
<keyword evidence="1" id="KW-0677">Repeat</keyword>
<dbReference type="SMART" id="SM00320">
    <property type="entry name" value="WD40"/>
    <property type="match status" value="1"/>
</dbReference>
<dbReference type="InterPro" id="IPR027417">
    <property type="entry name" value="P-loop_NTPase"/>
</dbReference>
<feature type="domain" description="NACHT" evidence="4">
    <location>
        <begin position="291"/>
        <end position="433"/>
    </location>
</feature>
<name>A0A9P6HR50_9AGAM</name>
<dbReference type="PROSITE" id="PS50082">
    <property type="entry name" value="WD_REPEATS_2"/>
    <property type="match status" value="1"/>
</dbReference>
<evidence type="ECO:0000313" key="5">
    <source>
        <dbReference type="EMBL" id="KAF9792905.1"/>
    </source>
</evidence>
<evidence type="ECO:0000313" key="6">
    <source>
        <dbReference type="Proteomes" id="UP000736335"/>
    </source>
</evidence>
<dbReference type="EMBL" id="WIUZ02000001">
    <property type="protein sequence ID" value="KAF9792905.1"/>
    <property type="molecule type" value="Genomic_DNA"/>
</dbReference>
<dbReference type="Pfam" id="PF24883">
    <property type="entry name" value="NPHP3_N"/>
    <property type="match status" value="1"/>
</dbReference>
<evidence type="ECO:0000256" key="3">
    <source>
        <dbReference type="SAM" id="MobiDB-lite"/>
    </source>
</evidence>
<dbReference type="InterPro" id="IPR007111">
    <property type="entry name" value="NACHT_NTPase"/>
</dbReference>
<reference evidence="5" key="1">
    <citation type="journal article" date="2020" name="Nat. Commun.">
        <title>Large-scale genome sequencing of mycorrhizal fungi provides insights into the early evolution of symbiotic traits.</title>
        <authorList>
            <person name="Miyauchi S."/>
            <person name="Kiss E."/>
            <person name="Kuo A."/>
            <person name="Drula E."/>
            <person name="Kohler A."/>
            <person name="Sanchez-Garcia M."/>
            <person name="Morin E."/>
            <person name="Andreopoulos B."/>
            <person name="Barry K.W."/>
            <person name="Bonito G."/>
            <person name="Buee M."/>
            <person name="Carver A."/>
            <person name="Chen C."/>
            <person name="Cichocki N."/>
            <person name="Clum A."/>
            <person name="Culley D."/>
            <person name="Crous P.W."/>
            <person name="Fauchery L."/>
            <person name="Girlanda M."/>
            <person name="Hayes R.D."/>
            <person name="Keri Z."/>
            <person name="LaButti K."/>
            <person name="Lipzen A."/>
            <person name="Lombard V."/>
            <person name="Magnuson J."/>
            <person name="Maillard F."/>
            <person name="Murat C."/>
            <person name="Nolan M."/>
            <person name="Ohm R.A."/>
            <person name="Pangilinan J."/>
            <person name="Pereira M.F."/>
            <person name="Perotto S."/>
            <person name="Peter M."/>
            <person name="Pfister S."/>
            <person name="Riley R."/>
            <person name="Sitrit Y."/>
            <person name="Stielow J.B."/>
            <person name="Szollosi G."/>
            <person name="Zifcakova L."/>
            <person name="Stursova M."/>
            <person name="Spatafora J.W."/>
            <person name="Tedersoo L."/>
            <person name="Vaario L.M."/>
            <person name="Yamada A."/>
            <person name="Yan M."/>
            <person name="Wang P."/>
            <person name="Xu J."/>
            <person name="Bruns T."/>
            <person name="Baldrian P."/>
            <person name="Vilgalys R."/>
            <person name="Dunand C."/>
            <person name="Henrissat B."/>
            <person name="Grigoriev I.V."/>
            <person name="Hibbett D."/>
            <person name="Nagy L.G."/>
            <person name="Martin F.M."/>
        </authorList>
    </citation>
    <scope>NUCLEOTIDE SEQUENCE</scope>
    <source>
        <strain evidence="5">UH-Tt-Lm1</strain>
    </source>
</reference>
<dbReference type="PROSITE" id="PS50837">
    <property type="entry name" value="NACHT"/>
    <property type="match status" value="1"/>
</dbReference>
<dbReference type="InterPro" id="IPR015943">
    <property type="entry name" value="WD40/YVTN_repeat-like_dom_sf"/>
</dbReference>
<reference evidence="5" key="2">
    <citation type="submission" date="2020-11" db="EMBL/GenBank/DDBJ databases">
        <authorList>
            <consortium name="DOE Joint Genome Institute"/>
            <person name="Kuo A."/>
            <person name="Miyauchi S."/>
            <person name="Kiss E."/>
            <person name="Drula E."/>
            <person name="Kohler A."/>
            <person name="Sanchez-Garcia M."/>
            <person name="Andreopoulos B."/>
            <person name="Barry K.W."/>
            <person name="Bonito G."/>
            <person name="Buee M."/>
            <person name="Carver A."/>
            <person name="Chen C."/>
            <person name="Cichocki N."/>
            <person name="Clum A."/>
            <person name="Culley D."/>
            <person name="Crous P.W."/>
            <person name="Fauchery L."/>
            <person name="Girlanda M."/>
            <person name="Hayes R."/>
            <person name="Keri Z."/>
            <person name="Labutti K."/>
            <person name="Lipzen A."/>
            <person name="Lombard V."/>
            <person name="Magnuson J."/>
            <person name="Maillard F."/>
            <person name="Morin E."/>
            <person name="Murat C."/>
            <person name="Nolan M."/>
            <person name="Ohm R."/>
            <person name="Pangilinan J."/>
            <person name="Pereira M."/>
            <person name="Perotto S."/>
            <person name="Peter M."/>
            <person name="Riley R."/>
            <person name="Sitrit Y."/>
            <person name="Stielow B."/>
            <person name="Szollosi G."/>
            <person name="Zifcakova L."/>
            <person name="Stursova M."/>
            <person name="Spatafora J.W."/>
            <person name="Tedersoo L."/>
            <person name="Vaario L.-M."/>
            <person name="Yamada A."/>
            <person name="Yan M."/>
            <person name="Wang P."/>
            <person name="Xu J."/>
            <person name="Bruns T."/>
            <person name="Baldrian P."/>
            <person name="Vilgalys R."/>
            <person name="Henrissat B."/>
            <person name="Grigoriev I.V."/>
            <person name="Hibbett D."/>
            <person name="Nagy L.G."/>
            <person name="Martin F.M."/>
        </authorList>
    </citation>
    <scope>NUCLEOTIDE SEQUENCE</scope>
    <source>
        <strain evidence="5">UH-Tt-Lm1</strain>
    </source>
</reference>
<feature type="repeat" description="WD" evidence="2">
    <location>
        <begin position="917"/>
        <end position="952"/>
    </location>
</feature>
<comment type="caution">
    <text evidence="5">The sequence shown here is derived from an EMBL/GenBank/DDBJ whole genome shotgun (WGS) entry which is preliminary data.</text>
</comment>
<dbReference type="Proteomes" id="UP000736335">
    <property type="component" value="Unassembled WGS sequence"/>
</dbReference>
<keyword evidence="2" id="KW-0853">WD repeat</keyword>
<organism evidence="5 6">
    <name type="scientific">Thelephora terrestris</name>
    <dbReference type="NCBI Taxonomy" id="56493"/>
    <lineage>
        <taxon>Eukaryota</taxon>
        <taxon>Fungi</taxon>
        <taxon>Dikarya</taxon>
        <taxon>Basidiomycota</taxon>
        <taxon>Agaricomycotina</taxon>
        <taxon>Agaricomycetes</taxon>
        <taxon>Thelephorales</taxon>
        <taxon>Thelephoraceae</taxon>
        <taxon>Thelephora</taxon>
    </lineage>
</organism>
<dbReference type="CDD" id="cd21037">
    <property type="entry name" value="MLKL_NTD"/>
    <property type="match status" value="1"/>
</dbReference>
<dbReference type="Gene3D" id="3.40.50.300">
    <property type="entry name" value="P-loop containing nucleotide triphosphate hydrolases"/>
    <property type="match status" value="1"/>
</dbReference>
<dbReference type="PANTHER" id="PTHR10039">
    <property type="entry name" value="AMELOGENIN"/>
    <property type="match status" value="1"/>
</dbReference>
<accession>A0A9P6HR50</accession>
<protein>
    <recommendedName>
        <fullName evidence="4">NACHT domain-containing protein</fullName>
    </recommendedName>
</protein>
<dbReference type="SUPFAM" id="SSF52540">
    <property type="entry name" value="P-loop containing nucleoside triphosphate hydrolases"/>
    <property type="match status" value="1"/>
</dbReference>
<dbReference type="OrthoDB" id="2146628at2759"/>
<proteinExistence type="predicted"/>
<dbReference type="Gene3D" id="2.130.10.10">
    <property type="entry name" value="YVTN repeat-like/Quinoprotein amine dehydrogenase"/>
    <property type="match status" value="2"/>
</dbReference>
<sequence length="1450" mass="162114">MPRDSRSPEDFPASTLSFPAELMRKLTSRKKSKALAVSSASIALSIGSAFSNTHGKSDGYPTGQEEGAGWRTAYSAAKMAIEIAKESSDMFLPLKAVLGAVSVLMRNCDQTTDNGEAVNDIERRVHLLSGVLAPPVNEDDYAEKGRRVELRRKLEVVIAKLEPLSEQHALLKFLRNADDAKTLPGLVQELADAITDYQVSIQQGIYERAGNIRDATKIISEDTRNVLSDTRNIQDDTKNILEVAELEILEKLEPVRNAGYQGGHHDKCLPGTRESVLNDIMFWAQTPQEQNVFWLNGLAGTGKSTIAQSISEALAHDGSLGASFYCSRDFLDRRLLKHIFPTLAYQLACHYPHFRKRIIRTIKKDPTIAHTSLISQLENLLVGPLSETSVSCVVVIDALDECIDDQPASAILSVLGRFIKNLPLVKFFITGRPEPRIRTGFRLPLLEPLTQVFLLHEVKSAHVDKDIRLYLTQRLTAIAKRRSDVDLPNPWPRENEIIALAKKSSGLFIFASTIIRFIESEHHEPDERLQLVLSKTGGTMHEGGAGVDSLYNEILLHAFSDVRESEVFVDIKRVLGAIVLAFNPLTRKEISTILGVPTSIISKTLRHLHSVILVPTDETEKIRVFHKSFPDFLQDRLRCTDLKFRITPTTYHSTMALNCLDLVKKLKVNHCGLPPFTMNQDVRDLPQLLEKRLGGAVRYACSYWARHLKLSWLPDNRPTINSITKMLKGATPWIEVMSLENRLGDVIHSMYSLLDWLDDMLDGDELLHSLATDYLRLTMYFFHPIQQCAQHIYHTALPLSPVSSQLHPVHRRRIAHDQICHVDSFLGAPHRWGLLLTTIDVRPRQLTCIATFAQKIVAACGDIVNIYDAVTFILEQSLRAPHSVTKLQESGDGSILYFAHSHSVTSWDSQTGGFIDTFTTQSEITDMVVSPTGDHIACGLSDGSVAFWNIRTMKEGGFGNSHSLVAIRWLSAAKLAVVTQGSVYVVDVATGETSDNFYIPDPVWGTVILSDDAMLVGTSKRDAEGGQEQCSFRTIEHQLGRLREHRRTVKGGGVKGKEVQEAEESDDEEPKHQYAMLQYQYGTKTSYRAPKQWPESTHPGHLTRPTLVGNNIVCITPPNGVQALDKDTGWIKRPSLLDAAKSVAVSLNRNLAVQTEDSVQVFPVEVLTSGDTQHYVLSPRIYIYPLGEEYVVCIQQDGCPVILELETLQSIHPAVFERPRTQTDYPSPADSLESLEETLAPVVMPRRPWFPPTRRTEESEVTVATPPMRLYIAPPRWTEAAEDRTLFGGLSSNYARIATVCDLPQRRLRVREMVHGTVIADLPLEDANSETGVVYHLAFDSETRFYLRVDGPMQHTQIPYDIKPASPSGRYPCTVERGDPVPLLEPRKTPPYTLDANCEWVLDAESRKICWISPENIRRGDGGHFWSGLSLVMLGSDGVVRRLTFKDPDF</sequence>
<evidence type="ECO:0000256" key="1">
    <source>
        <dbReference type="ARBA" id="ARBA00022737"/>
    </source>
</evidence>
<dbReference type="InterPro" id="IPR056884">
    <property type="entry name" value="NPHP3-like_N"/>
</dbReference>
<dbReference type="PANTHER" id="PTHR10039:SF14">
    <property type="entry name" value="NACHT DOMAIN-CONTAINING PROTEIN"/>
    <property type="match status" value="1"/>
</dbReference>
<gene>
    <name evidence="5" type="ORF">BJ322DRAFT_1031943</name>
</gene>
<feature type="region of interest" description="Disordered" evidence="3">
    <location>
        <begin position="1046"/>
        <end position="1071"/>
    </location>
</feature>